<protein>
    <submittedName>
        <fullName evidence="2">Uncharacterized protein</fullName>
    </submittedName>
</protein>
<evidence type="ECO:0000256" key="1">
    <source>
        <dbReference type="SAM" id="MobiDB-lite"/>
    </source>
</evidence>
<reference evidence="2 3" key="1">
    <citation type="submission" date="2019-05" db="EMBL/GenBank/DDBJ databases">
        <title>Another draft genome of Portunus trituberculatus and its Hox gene families provides insights of decapod evolution.</title>
        <authorList>
            <person name="Jeong J.-H."/>
            <person name="Song I."/>
            <person name="Kim S."/>
            <person name="Choi T."/>
            <person name="Kim D."/>
            <person name="Ryu S."/>
            <person name="Kim W."/>
        </authorList>
    </citation>
    <scope>NUCLEOTIDE SEQUENCE [LARGE SCALE GENOMIC DNA]</scope>
    <source>
        <tissue evidence="2">Muscle</tissue>
    </source>
</reference>
<accession>A0A5B7KMX7</accession>
<evidence type="ECO:0000313" key="2">
    <source>
        <dbReference type="EMBL" id="MPD06748.1"/>
    </source>
</evidence>
<evidence type="ECO:0000313" key="3">
    <source>
        <dbReference type="Proteomes" id="UP000324222"/>
    </source>
</evidence>
<keyword evidence="3" id="KW-1185">Reference proteome</keyword>
<dbReference type="EMBL" id="VSRR010152813">
    <property type="protein sequence ID" value="MPD06748.1"/>
    <property type="molecule type" value="Genomic_DNA"/>
</dbReference>
<dbReference type="AlphaFoldDB" id="A0A5B7KMX7"/>
<comment type="caution">
    <text evidence="2">The sequence shown here is derived from an EMBL/GenBank/DDBJ whole genome shotgun (WGS) entry which is preliminary data.</text>
</comment>
<organism evidence="2 3">
    <name type="scientific">Portunus trituberculatus</name>
    <name type="common">Swimming crab</name>
    <name type="synonym">Neptunus trituberculatus</name>
    <dbReference type="NCBI Taxonomy" id="210409"/>
    <lineage>
        <taxon>Eukaryota</taxon>
        <taxon>Metazoa</taxon>
        <taxon>Ecdysozoa</taxon>
        <taxon>Arthropoda</taxon>
        <taxon>Crustacea</taxon>
        <taxon>Multicrustacea</taxon>
        <taxon>Malacostraca</taxon>
        <taxon>Eumalacostraca</taxon>
        <taxon>Eucarida</taxon>
        <taxon>Decapoda</taxon>
        <taxon>Pleocyemata</taxon>
        <taxon>Brachyura</taxon>
        <taxon>Eubrachyura</taxon>
        <taxon>Portunoidea</taxon>
        <taxon>Portunidae</taxon>
        <taxon>Portuninae</taxon>
        <taxon>Portunus</taxon>
    </lineage>
</organism>
<proteinExistence type="predicted"/>
<dbReference type="Proteomes" id="UP000324222">
    <property type="component" value="Unassembled WGS sequence"/>
</dbReference>
<sequence length="88" mass="9336">MTCSEPISVAATCRQEGARTASSASHPYGAACGASTERRRPSPSTALYEVEQGGGDWCWGAQGDGEDFADFFWVKKENGTLLNTATTQ</sequence>
<gene>
    <name evidence="2" type="ORF">E2C01_102575</name>
</gene>
<feature type="region of interest" description="Disordered" evidence="1">
    <location>
        <begin position="18"/>
        <end position="43"/>
    </location>
</feature>
<name>A0A5B7KMX7_PORTR</name>